<dbReference type="Gene3D" id="1.10.443.10">
    <property type="entry name" value="Intergrase catalytic core"/>
    <property type="match status" value="1"/>
</dbReference>
<dbReference type="Pfam" id="PF00589">
    <property type="entry name" value="Phage_integrase"/>
    <property type="match status" value="1"/>
</dbReference>
<dbReference type="InterPro" id="IPR050090">
    <property type="entry name" value="Tyrosine_recombinase_XerCD"/>
</dbReference>
<evidence type="ECO:0000313" key="10">
    <source>
        <dbReference type="Proteomes" id="UP000824193"/>
    </source>
</evidence>
<dbReference type="PANTHER" id="PTHR30349:SF91">
    <property type="entry name" value="INTA PROTEIN"/>
    <property type="match status" value="1"/>
</dbReference>
<dbReference type="PROSITE" id="PS51900">
    <property type="entry name" value="CB"/>
    <property type="match status" value="2"/>
</dbReference>
<gene>
    <name evidence="9" type="ORF">H9865_08765</name>
</gene>
<comment type="function">
    <text evidence="1">Site-specific tyrosine recombinase, which acts by catalyzing the cutting and rejoining of the recombining DNA molecules.</text>
</comment>
<dbReference type="GO" id="GO:0003677">
    <property type="term" value="F:DNA binding"/>
    <property type="evidence" value="ECO:0007669"/>
    <property type="project" value="UniProtKB-UniRule"/>
</dbReference>
<dbReference type="AlphaFoldDB" id="A0A9D1V4Y9"/>
<reference evidence="9" key="2">
    <citation type="submission" date="2021-04" db="EMBL/GenBank/DDBJ databases">
        <authorList>
            <person name="Gilroy R."/>
        </authorList>
    </citation>
    <scope>NUCLEOTIDE SEQUENCE</scope>
    <source>
        <strain evidence="9">2239</strain>
    </source>
</reference>
<comment type="similarity">
    <text evidence="2">Belongs to the 'phage' integrase family.</text>
</comment>
<comment type="caution">
    <text evidence="9">The sequence shown here is derived from an EMBL/GenBank/DDBJ whole genome shotgun (WGS) entry which is preliminary data.</text>
</comment>
<evidence type="ECO:0000259" key="8">
    <source>
        <dbReference type="PROSITE" id="PS51900"/>
    </source>
</evidence>
<keyword evidence="5" id="KW-0233">DNA recombination</keyword>
<dbReference type="Proteomes" id="UP000824193">
    <property type="component" value="Unassembled WGS sequence"/>
</dbReference>
<dbReference type="PROSITE" id="PS51898">
    <property type="entry name" value="TYR_RECOMBINASE"/>
    <property type="match status" value="1"/>
</dbReference>
<accession>A0A9D1V4Y9</accession>
<evidence type="ECO:0000313" key="9">
    <source>
        <dbReference type="EMBL" id="HIX06170.1"/>
    </source>
</evidence>
<organism evidence="9 10">
    <name type="scientific">Candidatus Allofournierella pullicola</name>
    <dbReference type="NCBI Taxonomy" id="2838596"/>
    <lineage>
        <taxon>Bacteria</taxon>
        <taxon>Bacillati</taxon>
        <taxon>Bacillota</taxon>
        <taxon>Clostridia</taxon>
        <taxon>Eubacteriales</taxon>
        <taxon>Oscillospiraceae</taxon>
        <taxon>Allofournierella</taxon>
    </lineage>
</organism>
<evidence type="ECO:0000256" key="1">
    <source>
        <dbReference type="ARBA" id="ARBA00003283"/>
    </source>
</evidence>
<keyword evidence="4 6" id="KW-0238">DNA-binding</keyword>
<dbReference type="InterPro" id="IPR002104">
    <property type="entry name" value="Integrase_catalytic"/>
</dbReference>
<dbReference type="InterPro" id="IPR013762">
    <property type="entry name" value="Integrase-like_cat_sf"/>
</dbReference>
<dbReference type="InterPro" id="IPR044068">
    <property type="entry name" value="CB"/>
</dbReference>
<evidence type="ECO:0000256" key="3">
    <source>
        <dbReference type="ARBA" id="ARBA00022908"/>
    </source>
</evidence>
<sequence length="503" mass="58046">MMMVAGHLREQNGYFQMILSWKGADGKRKSKSISTGLAVKGNKKRAEAMLLKTRKEFNPENLLENADMPFHVFLNKWLKENAFSFSPSTYAEYAYDVRSQIEPFFEKHPIGLLKMSGRDLEAFYRYERQEHEASSQELLQYHEIIVAAFQYAVELTWLKENPVAHINPCADEAPILFTDFILEWLEMMKNSVELTTYSSYANSIKGSIVPYFKGKMLTLQDLEKHPKHIQDYYQFELGKGLTANTVIHRHANIRKCLQYAFQIGLIKSNPADRVERPRKDKYLATIYNQQELEILFKTVKGDPIELGVILAAFYGLRRSEVVGLKWDAIDFEKKTISIKHTVTQVNVDGKNITVQKDRTKTKSSYRTLPLVPPFEELLRRLKQEQLVNQKVCGAAYCKKYLDYIYVNAMGELVKPNFITQHFEIVLKNHGLKKIRFHDLRHSCASLLYANGVSLRDIQEWLGHSDIGTTSNIYTHLDYSSKVSSANAILAFYPQNTRVQTIGQ</sequence>
<feature type="domain" description="Core-binding (CB)" evidence="8">
    <location>
        <begin position="175"/>
        <end position="261"/>
    </location>
</feature>
<dbReference type="GO" id="GO:0006310">
    <property type="term" value="P:DNA recombination"/>
    <property type="evidence" value="ECO:0007669"/>
    <property type="project" value="UniProtKB-KW"/>
</dbReference>
<proteinExistence type="inferred from homology"/>
<protein>
    <submittedName>
        <fullName evidence="9">Site-specific integrase</fullName>
    </submittedName>
</protein>
<feature type="domain" description="Core-binding (CB)" evidence="8">
    <location>
        <begin position="68"/>
        <end position="153"/>
    </location>
</feature>
<feature type="domain" description="Tyr recombinase" evidence="7">
    <location>
        <begin position="282"/>
        <end position="486"/>
    </location>
</feature>
<evidence type="ECO:0000256" key="4">
    <source>
        <dbReference type="ARBA" id="ARBA00023125"/>
    </source>
</evidence>
<dbReference type="InterPro" id="IPR004107">
    <property type="entry name" value="Integrase_SAM-like_N"/>
</dbReference>
<dbReference type="CDD" id="cd01189">
    <property type="entry name" value="INT_ICEBs1_C_like"/>
    <property type="match status" value="1"/>
</dbReference>
<name>A0A9D1V4Y9_9FIRM</name>
<evidence type="ECO:0000259" key="7">
    <source>
        <dbReference type="PROSITE" id="PS51898"/>
    </source>
</evidence>
<dbReference type="Gene3D" id="1.10.150.130">
    <property type="match status" value="2"/>
</dbReference>
<dbReference type="EMBL" id="DXFW01000026">
    <property type="protein sequence ID" value="HIX06170.1"/>
    <property type="molecule type" value="Genomic_DNA"/>
</dbReference>
<evidence type="ECO:0000256" key="6">
    <source>
        <dbReference type="PROSITE-ProRule" id="PRU01248"/>
    </source>
</evidence>
<dbReference type="SUPFAM" id="SSF56349">
    <property type="entry name" value="DNA breaking-rejoining enzymes"/>
    <property type="match status" value="2"/>
</dbReference>
<dbReference type="Pfam" id="PF14659">
    <property type="entry name" value="Phage_int_SAM_3"/>
    <property type="match status" value="1"/>
</dbReference>
<keyword evidence="3" id="KW-0229">DNA integration</keyword>
<evidence type="ECO:0000256" key="5">
    <source>
        <dbReference type="ARBA" id="ARBA00023172"/>
    </source>
</evidence>
<dbReference type="InterPro" id="IPR011010">
    <property type="entry name" value="DNA_brk_join_enz"/>
</dbReference>
<reference evidence="9" key="1">
    <citation type="journal article" date="2021" name="PeerJ">
        <title>Extensive microbial diversity within the chicken gut microbiome revealed by metagenomics and culture.</title>
        <authorList>
            <person name="Gilroy R."/>
            <person name="Ravi A."/>
            <person name="Getino M."/>
            <person name="Pursley I."/>
            <person name="Horton D.L."/>
            <person name="Alikhan N.F."/>
            <person name="Baker D."/>
            <person name="Gharbi K."/>
            <person name="Hall N."/>
            <person name="Watson M."/>
            <person name="Adriaenssens E.M."/>
            <person name="Foster-Nyarko E."/>
            <person name="Jarju S."/>
            <person name="Secka A."/>
            <person name="Antonio M."/>
            <person name="Oren A."/>
            <person name="Chaudhuri R.R."/>
            <person name="La Ragione R."/>
            <person name="Hildebrand F."/>
            <person name="Pallen M.J."/>
        </authorList>
    </citation>
    <scope>NUCLEOTIDE SEQUENCE</scope>
    <source>
        <strain evidence="9">2239</strain>
    </source>
</reference>
<dbReference type="InterPro" id="IPR010998">
    <property type="entry name" value="Integrase_recombinase_N"/>
</dbReference>
<evidence type="ECO:0000256" key="2">
    <source>
        <dbReference type="ARBA" id="ARBA00008857"/>
    </source>
</evidence>
<dbReference type="GO" id="GO:0015074">
    <property type="term" value="P:DNA integration"/>
    <property type="evidence" value="ECO:0007669"/>
    <property type="project" value="UniProtKB-KW"/>
</dbReference>
<dbReference type="PANTHER" id="PTHR30349">
    <property type="entry name" value="PHAGE INTEGRASE-RELATED"/>
    <property type="match status" value="1"/>
</dbReference>